<organism evidence="1 2">
    <name type="scientific">Desulfamplus magnetovallimortis</name>
    <dbReference type="NCBI Taxonomy" id="1246637"/>
    <lineage>
        <taxon>Bacteria</taxon>
        <taxon>Pseudomonadati</taxon>
        <taxon>Thermodesulfobacteriota</taxon>
        <taxon>Desulfobacteria</taxon>
        <taxon>Desulfobacterales</taxon>
        <taxon>Desulfobacteraceae</taxon>
        <taxon>Desulfamplus</taxon>
    </lineage>
</organism>
<keyword evidence="2" id="KW-1185">Reference proteome</keyword>
<evidence type="ECO:0000313" key="2">
    <source>
        <dbReference type="Proteomes" id="UP000191931"/>
    </source>
</evidence>
<proteinExistence type="predicted"/>
<name>A0A1W1HIC4_9BACT</name>
<accession>A0A1W1HIC4</accession>
<gene>
    <name evidence="1" type="ORF">MTBBW1_600054</name>
</gene>
<dbReference type="EMBL" id="FWEV01000304">
    <property type="protein sequence ID" value="SLM32224.1"/>
    <property type="molecule type" value="Genomic_DNA"/>
</dbReference>
<protein>
    <submittedName>
        <fullName evidence="1">Uncharacterized protein</fullName>
    </submittedName>
</protein>
<reference evidence="1 2" key="1">
    <citation type="submission" date="2017-03" db="EMBL/GenBank/DDBJ databases">
        <authorList>
            <person name="Afonso C.L."/>
            <person name="Miller P.J."/>
            <person name="Scott M.A."/>
            <person name="Spackman E."/>
            <person name="Goraichik I."/>
            <person name="Dimitrov K.M."/>
            <person name="Suarez D.L."/>
            <person name="Swayne D.E."/>
        </authorList>
    </citation>
    <scope>NUCLEOTIDE SEQUENCE [LARGE SCALE GENOMIC DNA]</scope>
    <source>
        <strain evidence="1">PRJEB14757</strain>
    </source>
</reference>
<dbReference type="STRING" id="1246637.MTBBW1_600054"/>
<sequence length="52" mass="5928">MNLSDHKMVIEFNSIWLNGLNHHGSRDKECLVFAVPPPIMKMMRGIFTVKSG</sequence>
<dbReference type="AlphaFoldDB" id="A0A1W1HIC4"/>
<dbReference type="Proteomes" id="UP000191931">
    <property type="component" value="Unassembled WGS sequence"/>
</dbReference>
<evidence type="ECO:0000313" key="1">
    <source>
        <dbReference type="EMBL" id="SLM32224.1"/>
    </source>
</evidence>